<evidence type="ECO:0000313" key="7">
    <source>
        <dbReference type="EMBL" id="HIQ60028.1"/>
    </source>
</evidence>
<comment type="subcellular location">
    <subcellularLocation>
        <location evidence="1">Cell membrane</location>
        <topology evidence="1">Multi-pass membrane protein</topology>
    </subcellularLocation>
</comment>
<feature type="transmembrane region" description="Helical" evidence="6">
    <location>
        <begin position="12"/>
        <end position="36"/>
    </location>
</feature>
<dbReference type="CDD" id="cd06173">
    <property type="entry name" value="MFS_MefA_like"/>
    <property type="match status" value="1"/>
</dbReference>
<dbReference type="AlphaFoldDB" id="A0A9D0YSK2"/>
<proteinExistence type="predicted"/>
<evidence type="ECO:0000256" key="5">
    <source>
        <dbReference type="ARBA" id="ARBA00023136"/>
    </source>
</evidence>
<gene>
    <name evidence="7" type="ORF">IAD31_00280</name>
</gene>
<organism evidence="7 8">
    <name type="scientific">Candidatus Enterenecus faecium</name>
    <dbReference type="NCBI Taxonomy" id="2840780"/>
    <lineage>
        <taxon>Bacteria</taxon>
        <taxon>Bacillati</taxon>
        <taxon>Bacillota</taxon>
        <taxon>Clostridia</taxon>
        <taxon>Eubacteriales</taxon>
        <taxon>Candidatus Enterenecus</taxon>
    </lineage>
</organism>
<feature type="transmembrane region" description="Helical" evidence="6">
    <location>
        <begin position="372"/>
        <end position="393"/>
    </location>
</feature>
<feature type="transmembrane region" description="Helical" evidence="6">
    <location>
        <begin position="42"/>
        <end position="63"/>
    </location>
</feature>
<keyword evidence="5 6" id="KW-0472">Membrane</keyword>
<evidence type="ECO:0000256" key="1">
    <source>
        <dbReference type="ARBA" id="ARBA00004651"/>
    </source>
</evidence>
<dbReference type="PANTHER" id="PTHR23513">
    <property type="entry name" value="INTEGRAL MEMBRANE EFFLUX PROTEIN-RELATED"/>
    <property type="match status" value="1"/>
</dbReference>
<evidence type="ECO:0000256" key="6">
    <source>
        <dbReference type="SAM" id="Phobius"/>
    </source>
</evidence>
<feature type="transmembrane region" description="Helical" evidence="6">
    <location>
        <begin position="287"/>
        <end position="307"/>
    </location>
</feature>
<feature type="transmembrane region" description="Helical" evidence="6">
    <location>
        <begin position="75"/>
        <end position="96"/>
    </location>
</feature>
<feature type="transmembrane region" description="Helical" evidence="6">
    <location>
        <begin position="225"/>
        <end position="247"/>
    </location>
</feature>
<sequence>MRQTLWTKNFTLVTLATTLGAVGGIAGSFALSFLVFDETGSTLASALILAIQLVPYFVIPLFAAPWMDRMPRKPFLVGGDVLNGILYGAAGLYLMFWDFHYLGYLGFSLLLASLSAFDELAYNCIYPKLIPSGLEEKGYAVSATLYPVLKVIMTPVAAVLLDIVGVAWILLIQAGLSLLAAGVESRIQLVEHVEKEGSRLSLVLWWGDIREAARYLKQEKGLRSIYGYMAVTNGVASGYSPLLVAFFRTMPGMSAFLYGLFSVAEFVGRSLGGVVQYRVRIPDKKKYGFAFFVYQFYEVMDMCLLWLPYPLMLLNRASAGFLGVNSATMRQAAVQRYLPEGLRARINAFESMCIMAASSLCSLGMGALGEVLDARVCVTLGAAFTLVVCWLTIWKNRTQVRQVYQPGRDGE</sequence>
<comment type="caution">
    <text evidence="7">The sequence shown here is derived from an EMBL/GenBank/DDBJ whole genome shotgun (WGS) entry which is preliminary data.</text>
</comment>
<evidence type="ECO:0000256" key="3">
    <source>
        <dbReference type="ARBA" id="ARBA00022692"/>
    </source>
</evidence>
<feature type="transmembrane region" description="Helical" evidence="6">
    <location>
        <begin position="253"/>
        <end position="275"/>
    </location>
</feature>
<name>A0A9D0YSK2_9FIRM</name>
<dbReference type="PANTHER" id="PTHR23513:SF11">
    <property type="entry name" value="STAPHYLOFERRIN A TRANSPORTER"/>
    <property type="match status" value="1"/>
</dbReference>
<keyword evidence="3 6" id="KW-0812">Transmembrane</keyword>
<keyword evidence="4 6" id="KW-1133">Transmembrane helix</keyword>
<dbReference type="SUPFAM" id="SSF103473">
    <property type="entry name" value="MFS general substrate transporter"/>
    <property type="match status" value="1"/>
</dbReference>
<accession>A0A9D0YSK2</accession>
<dbReference type="InterPro" id="IPR036259">
    <property type="entry name" value="MFS_trans_sf"/>
</dbReference>
<evidence type="ECO:0000256" key="2">
    <source>
        <dbReference type="ARBA" id="ARBA00022475"/>
    </source>
</evidence>
<dbReference type="GO" id="GO:0005886">
    <property type="term" value="C:plasma membrane"/>
    <property type="evidence" value="ECO:0007669"/>
    <property type="project" value="UniProtKB-SubCell"/>
</dbReference>
<reference evidence="7" key="2">
    <citation type="journal article" date="2021" name="PeerJ">
        <title>Extensive microbial diversity within the chicken gut microbiome revealed by metagenomics and culture.</title>
        <authorList>
            <person name="Gilroy R."/>
            <person name="Ravi A."/>
            <person name="Getino M."/>
            <person name="Pursley I."/>
            <person name="Horton D.L."/>
            <person name="Alikhan N.F."/>
            <person name="Baker D."/>
            <person name="Gharbi K."/>
            <person name="Hall N."/>
            <person name="Watson M."/>
            <person name="Adriaenssens E.M."/>
            <person name="Foster-Nyarko E."/>
            <person name="Jarju S."/>
            <person name="Secka A."/>
            <person name="Antonio M."/>
            <person name="Oren A."/>
            <person name="Chaudhuri R.R."/>
            <person name="La Ragione R."/>
            <person name="Hildebrand F."/>
            <person name="Pallen M.J."/>
        </authorList>
    </citation>
    <scope>NUCLEOTIDE SEQUENCE</scope>
    <source>
        <strain evidence="7">ChiGjej2B2-12916</strain>
    </source>
</reference>
<keyword evidence="2" id="KW-1003">Cell membrane</keyword>
<protein>
    <submittedName>
        <fullName evidence="7">MFS transporter</fullName>
    </submittedName>
</protein>
<dbReference type="EMBL" id="DVFO01000002">
    <property type="protein sequence ID" value="HIQ60028.1"/>
    <property type="molecule type" value="Genomic_DNA"/>
</dbReference>
<reference evidence="7" key="1">
    <citation type="submission" date="2020-10" db="EMBL/GenBank/DDBJ databases">
        <authorList>
            <person name="Gilroy R."/>
        </authorList>
    </citation>
    <scope>NUCLEOTIDE SEQUENCE</scope>
    <source>
        <strain evidence="7">ChiGjej2B2-12916</strain>
    </source>
</reference>
<feature type="transmembrane region" description="Helical" evidence="6">
    <location>
        <begin position="166"/>
        <end position="183"/>
    </location>
</feature>
<evidence type="ECO:0000256" key="4">
    <source>
        <dbReference type="ARBA" id="ARBA00022989"/>
    </source>
</evidence>
<evidence type="ECO:0000313" key="8">
    <source>
        <dbReference type="Proteomes" id="UP000886879"/>
    </source>
</evidence>
<dbReference type="Proteomes" id="UP000886879">
    <property type="component" value="Unassembled WGS sequence"/>
</dbReference>
<dbReference type="Gene3D" id="1.20.1250.20">
    <property type="entry name" value="MFS general substrate transporter like domains"/>
    <property type="match status" value="1"/>
</dbReference>